<evidence type="ECO:0000313" key="1">
    <source>
        <dbReference type="EMBL" id="GED69648.1"/>
    </source>
</evidence>
<proteinExistence type="predicted"/>
<dbReference type="Proteomes" id="UP000036834">
    <property type="component" value="Unassembled WGS sequence"/>
</dbReference>
<gene>
    <name evidence="2" type="ORF">ADS79_06215</name>
    <name evidence="1" type="ORF">BRE01_33500</name>
</gene>
<dbReference type="EMBL" id="BJON01000013">
    <property type="protein sequence ID" value="GED69648.1"/>
    <property type="molecule type" value="Genomic_DNA"/>
</dbReference>
<reference evidence="1 4" key="3">
    <citation type="submission" date="2019-06" db="EMBL/GenBank/DDBJ databases">
        <title>Whole genome shotgun sequence of Brevibacillus reuszeri NBRC 15719.</title>
        <authorList>
            <person name="Hosoyama A."/>
            <person name="Uohara A."/>
            <person name="Ohji S."/>
            <person name="Ichikawa N."/>
        </authorList>
    </citation>
    <scope>NUCLEOTIDE SEQUENCE [LARGE SCALE GENOMIC DNA]</scope>
    <source>
        <strain evidence="1 4">NBRC 15719</strain>
    </source>
</reference>
<reference evidence="2" key="2">
    <citation type="submission" date="2015-07" db="EMBL/GenBank/DDBJ databases">
        <title>MeaNS - Measles Nucleotide Surveillance Program.</title>
        <authorList>
            <person name="Tran T."/>
            <person name="Druce J."/>
        </authorList>
    </citation>
    <scope>NUCLEOTIDE SEQUENCE</scope>
    <source>
        <strain evidence="2">DSM 9887</strain>
    </source>
</reference>
<comment type="caution">
    <text evidence="2">The sequence shown here is derived from an EMBL/GenBank/DDBJ whole genome shotgun (WGS) entry which is preliminary data.</text>
</comment>
<dbReference type="AlphaFoldDB" id="A0A0K9YY06"/>
<name>A0A0K9YY06_9BACL</name>
<dbReference type="Proteomes" id="UP000319578">
    <property type="component" value="Unassembled WGS sequence"/>
</dbReference>
<dbReference type="PATRIC" id="fig|54915.3.peg.6663"/>
<dbReference type="STRING" id="54915.ADS79_06215"/>
<accession>A0A0K9YY06</accession>
<dbReference type="OrthoDB" id="2468760at2"/>
<evidence type="ECO:0000313" key="2">
    <source>
        <dbReference type="EMBL" id="KNB73537.1"/>
    </source>
</evidence>
<keyword evidence="4" id="KW-1185">Reference proteome</keyword>
<dbReference type="EMBL" id="LGIQ01000005">
    <property type="protein sequence ID" value="KNB73537.1"/>
    <property type="molecule type" value="Genomic_DNA"/>
</dbReference>
<organism evidence="2 3">
    <name type="scientific">Brevibacillus reuszeri</name>
    <dbReference type="NCBI Taxonomy" id="54915"/>
    <lineage>
        <taxon>Bacteria</taxon>
        <taxon>Bacillati</taxon>
        <taxon>Bacillota</taxon>
        <taxon>Bacilli</taxon>
        <taxon>Bacillales</taxon>
        <taxon>Paenibacillaceae</taxon>
        <taxon>Brevibacillus</taxon>
    </lineage>
</organism>
<protein>
    <submittedName>
        <fullName evidence="2">Uncharacterized protein</fullName>
    </submittedName>
</protein>
<dbReference type="RefSeq" id="WP_049737542.1">
    <property type="nucleotide sequence ID" value="NZ_BJON01000013.1"/>
</dbReference>
<reference evidence="3" key="1">
    <citation type="submission" date="2015-07" db="EMBL/GenBank/DDBJ databases">
        <title>Genome sequencing project for genomic taxonomy and phylogenomics of Bacillus-like bacteria.</title>
        <authorList>
            <person name="Liu B."/>
            <person name="Wang J."/>
            <person name="Zhu Y."/>
            <person name="Liu G."/>
            <person name="Chen Q."/>
            <person name="Chen Z."/>
            <person name="Lan J."/>
            <person name="Che J."/>
            <person name="Ge C."/>
            <person name="Shi H."/>
            <person name="Pan Z."/>
            <person name="Liu X."/>
        </authorList>
    </citation>
    <scope>NUCLEOTIDE SEQUENCE [LARGE SCALE GENOMIC DNA]</scope>
    <source>
        <strain evidence="3">DSM 9887</strain>
    </source>
</reference>
<evidence type="ECO:0000313" key="4">
    <source>
        <dbReference type="Proteomes" id="UP000319578"/>
    </source>
</evidence>
<evidence type="ECO:0000313" key="3">
    <source>
        <dbReference type="Proteomes" id="UP000036834"/>
    </source>
</evidence>
<sequence>MEKNVQFSVPWREATRIMKKIKTSKLRYFVRQMEGKTNIAFVFPRVSVSQYVYLYIIFGPRAADVVGNDSK</sequence>